<dbReference type="PANTHER" id="PTHR30474:SF1">
    <property type="entry name" value="PEPTIDOGLYCAN GLYCOSYLTRANSFERASE MRDB"/>
    <property type="match status" value="1"/>
</dbReference>
<reference evidence="7" key="1">
    <citation type="submission" date="2022-07" db="EMBL/GenBank/DDBJ databases">
        <title>Enhanced cultured diversity of the mouse gut microbiota enables custom-made synthetic communities.</title>
        <authorList>
            <person name="Afrizal A."/>
        </authorList>
    </citation>
    <scope>NUCLEOTIDE SEQUENCE</scope>
    <source>
        <strain evidence="7">DSM 29186</strain>
    </source>
</reference>
<evidence type="ECO:0000256" key="2">
    <source>
        <dbReference type="ARBA" id="ARBA00022692"/>
    </source>
</evidence>
<gene>
    <name evidence="7" type="ORF">NSA58_05780</name>
</gene>
<evidence type="ECO:0000256" key="5">
    <source>
        <dbReference type="ARBA" id="ARBA00023136"/>
    </source>
</evidence>
<feature type="transmembrane region" description="Helical" evidence="6">
    <location>
        <begin position="48"/>
        <end position="68"/>
    </location>
</feature>
<comment type="subcellular location">
    <subcellularLocation>
        <location evidence="1">Membrane</location>
        <topology evidence="1">Multi-pass membrane protein</topology>
    </subcellularLocation>
</comment>
<evidence type="ECO:0000256" key="3">
    <source>
        <dbReference type="ARBA" id="ARBA00022960"/>
    </source>
</evidence>
<feature type="transmembrane region" description="Helical" evidence="6">
    <location>
        <begin position="267"/>
        <end position="293"/>
    </location>
</feature>
<sequence length="372" mass="40897">MVKYKNSLKLLKQLDWKLIATLIVIFTFGIVILSSATHVNQTGDYSRLIKQSVAFVLGIGVIIFILLFDYNFLGQYYKEMYVASVVLLVIVLIPGIGKNRGGAMSTLSFGPLDLQTAEVVKFTFILSYAKIVELKKGRMDNLKDITRLLMYAAPIIGLLIAQPDLGTAIVFCCIIAGIIFTAGIDYKILRKAIIVGIIALPLVYLSIDDYQQARILGFLHPEDTSIQGNYQVMQSNIAIGSGGFTGKGLFKGTQNQEDFLPIQDSDFIFAVVGEELGVIGMVSLIGLYAYFLYRMLKIASESKDEYGALVVIGVMSMFAYQIIQNIGMTVSLIPVTGVTLPFLSYGGSSVLTSMASLGLVLNIYMRRKKINF</sequence>
<protein>
    <submittedName>
        <fullName evidence="7">Rod shape-determining protein RodA</fullName>
    </submittedName>
</protein>
<evidence type="ECO:0000256" key="6">
    <source>
        <dbReference type="SAM" id="Phobius"/>
    </source>
</evidence>
<evidence type="ECO:0000256" key="4">
    <source>
        <dbReference type="ARBA" id="ARBA00022989"/>
    </source>
</evidence>
<keyword evidence="2 6" id="KW-0812">Transmembrane</keyword>
<keyword evidence="3" id="KW-0133">Cell shape</keyword>
<feature type="transmembrane region" description="Helical" evidence="6">
    <location>
        <begin position="80"/>
        <end position="97"/>
    </location>
</feature>
<feature type="transmembrane region" description="Helical" evidence="6">
    <location>
        <begin position="16"/>
        <end position="36"/>
    </location>
</feature>
<evidence type="ECO:0000313" key="7">
    <source>
        <dbReference type="EMBL" id="MCR1822293.1"/>
    </source>
</evidence>
<comment type="caution">
    <text evidence="7">The sequence shown here is derived from an EMBL/GenBank/DDBJ whole genome shotgun (WGS) entry which is preliminary data.</text>
</comment>
<organism evidence="7 8">
    <name type="scientific">Terrisporobacter muris</name>
    <dbReference type="NCBI Taxonomy" id="2963284"/>
    <lineage>
        <taxon>Bacteria</taxon>
        <taxon>Bacillati</taxon>
        <taxon>Bacillota</taxon>
        <taxon>Clostridia</taxon>
        <taxon>Peptostreptococcales</taxon>
        <taxon>Peptostreptococcaceae</taxon>
        <taxon>Terrisporobacter</taxon>
    </lineage>
</organism>
<keyword evidence="8" id="KW-1185">Reference proteome</keyword>
<proteinExistence type="predicted"/>
<dbReference type="GO" id="GO:0051301">
    <property type="term" value="P:cell division"/>
    <property type="evidence" value="ECO:0007669"/>
    <property type="project" value="InterPro"/>
</dbReference>
<keyword evidence="4 6" id="KW-1133">Transmembrane helix</keyword>
<feature type="transmembrane region" description="Helical" evidence="6">
    <location>
        <begin position="167"/>
        <end position="184"/>
    </location>
</feature>
<dbReference type="AlphaFoldDB" id="A0A9X2M9Y7"/>
<feature type="transmembrane region" description="Helical" evidence="6">
    <location>
        <begin position="145"/>
        <end position="161"/>
    </location>
</feature>
<dbReference type="GO" id="GO:0008360">
    <property type="term" value="P:regulation of cell shape"/>
    <property type="evidence" value="ECO:0007669"/>
    <property type="project" value="UniProtKB-KW"/>
</dbReference>
<dbReference type="EMBL" id="JANKBY010000046">
    <property type="protein sequence ID" value="MCR1822293.1"/>
    <property type="molecule type" value="Genomic_DNA"/>
</dbReference>
<dbReference type="GO" id="GO:0032153">
    <property type="term" value="C:cell division site"/>
    <property type="evidence" value="ECO:0007669"/>
    <property type="project" value="TreeGrafter"/>
</dbReference>
<dbReference type="Pfam" id="PF01098">
    <property type="entry name" value="FTSW_RODA_SPOVE"/>
    <property type="match status" value="1"/>
</dbReference>
<feature type="transmembrane region" description="Helical" evidence="6">
    <location>
        <begin position="191"/>
        <end position="207"/>
    </location>
</feature>
<evidence type="ECO:0000313" key="8">
    <source>
        <dbReference type="Proteomes" id="UP001140817"/>
    </source>
</evidence>
<dbReference type="Proteomes" id="UP001140817">
    <property type="component" value="Unassembled WGS sequence"/>
</dbReference>
<evidence type="ECO:0000256" key="1">
    <source>
        <dbReference type="ARBA" id="ARBA00004141"/>
    </source>
</evidence>
<name>A0A9X2M9Y7_9FIRM</name>
<dbReference type="GO" id="GO:0005886">
    <property type="term" value="C:plasma membrane"/>
    <property type="evidence" value="ECO:0007669"/>
    <property type="project" value="TreeGrafter"/>
</dbReference>
<dbReference type="RefSeq" id="WP_257560235.1">
    <property type="nucleotide sequence ID" value="NZ_JANKBY010000046.1"/>
</dbReference>
<dbReference type="InterPro" id="IPR001182">
    <property type="entry name" value="FtsW/RodA"/>
</dbReference>
<dbReference type="GO" id="GO:0015648">
    <property type="term" value="F:lipid-linked peptidoglycan transporter activity"/>
    <property type="evidence" value="ECO:0007669"/>
    <property type="project" value="TreeGrafter"/>
</dbReference>
<keyword evidence="5 6" id="KW-0472">Membrane</keyword>
<feature type="transmembrane region" description="Helical" evidence="6">
    <location>
        <begin position="343"/>
        <end position="364"/>
    </location>
</feature>
<feature type="transmembrane region" description="Helical" evidence="6">
    <location>
        <begin position="305"/>
        <end position="323"/>
    </location>
</feature>
<accession>A0A9X2M9Y7</accession>
<dbReference type="PANTHER" id="PTHR30474">
    <property type="entry name" value="CELL CYCLE PROTEIN"/>
    <property type="match status" value="1"/>
</dbReference>